<protein>
    <submittedName>
        <fullName evidence="4">ABC transporter periplasmic binding protein, urea carboxylase region</fullName>
    </submittedName>
</protein>
<keyword evidence="3" id="KW-0732">Signal</keyword>
<dbReference type="STRING" id="377629.TERTU_3480"/>
<proteinExistence type="inferred from homology"/>
<dbReference type="PANTHER" id="PTHR30024:SF47">
    <property type="entry name" value="TAURINE-BINDING PERIPLASMIC PROTEIN"/>
    <property type="match status" value="1"/>
</dbReference>
<evidence type="ECO:0000256" key="3">
    <source>
        <dbReference type="ARBA" id="ARBA00022729"/>
    </source>
</evidence>
<reference evidence="4 5" key="1">
    <citation type="journal article" date="2009" name="PLoS ONE">
        <title>The complete genome of Teredinibacter turnerae T7901: an intracellular endosymbiont of marine wood-boring bivalves (shipworms).</title>
        <authorList>
            <person name="Yang J.C."/>
            <person name="Madupu R."/>
            <person name="Durkin A.S."/>
            <person name="Ekborg N.A."/>
            <person name="Pedamallu C.S."/>
            <person name="Hostetler J.B."/>
            <person name="Radune D."/>
            <person name="Toms B.S."/>
            <person name="Henrissat B."/>
            <person name="Coutinho P.M."/>
            <person name="Schwarz S."/>
            <person name="Field L."/>
            <person name="Trindade-Silva A.E."/>
            <person name="Soares C.A.G."/>
            <person name="Elshahawi S."/>
            <person name="Hanora A."/>
            <person name="Schmidt E.W."/>
            <person name="Haygood M.G."/>
            <person name="Posfai J."/>
            <person name="Benner J."/>
            <person name="Madinger C."/>
            <person name="Nove J."/>
            <person name="Anton B."/>
            <person name="Chaudhary K."/>
            <person name="Foster J."/>
            <person name="Holman A."/>
            <person name="Kumar S."/>
            <person name="Lessard P.A."/>
            <person name="Luyten Y.A."/>
            <person name="Slatko B."/>
            <person name="Wood N."/>
            <person name="Wu B."/>
            <person name="Teplitski M."/>
            <person name="Mougous J.D."/>
            <person name="Ward N."/>
            <person name="Eisen J.A."/>
            <person name="Badger J.H."/>
            <person name="Distel D.L."/>
        </authorList>
    </citation>
    <scope>NUCLEOTIDE SEQUENCE [LARGE SCALE GENOMIC DNA]</scope>
    <source>
        <strain evidence="5">ATCC 39867 / T7901</strain>
    </source>
</reference>
<dbReference type="RefSeq" id="WP_015818847.1">
    <property type="nucleotide sequence ID" value="NC_012997.1"/>
</dbReference>
<evidence type="ECO:0000256" key="1">
    <source>
        <dbReference type="ARBA" id="ARBA00004418"/>
    </source>
</evidence>
<dbReference type="Proteomes" id="UP000009080">
    <property type="component" value="Chromosome"/>
</dbReference>
<comment type="similarity">
    <text evidence="2">Belongs to the bacterial solute-binding protein SsuA/TauA family.</text>
</comment>
<evidence type="ECO:0000256" key="2">
    <source>
        <dbReference type="ARBA" id="ARBA00010742"/>
    </source>
</evidence>
<name>C5BRA6_TERTT</name>
<dbReference type="InterPro" id="IPR017793">
    <property type="entry name" value="ABC_transptr_urea-assoc_sub-bd"/>
</dbReference>
<dbReference type="NCBIfam" id="TIGR03427">
    <property type="entry name" value="ABC_peri_uca"/>
    <property type="match status" value="1"/>
</dbReference>
<dbReference type="OrthoDB" id="5292144at2"/>
<comment type="subcellular location">
    <subcellularLocation>
        <location evidence="1">Periplasm</location>
    </subcellularLocation>
</comment>
<accession>C5BRA6</accession>
<dbReference type="EMBL" id="CP001614">
    <property type="protein sequence ID" value="ACR12735.1"/>
    <property type="molecule type" value="Genomic_DNA"/>
</dbReference>
<evidence type="ECO:0000313" key="4">
    <source>
        <dbReference type="EMBL" id="ACR12735.1"/>
    </source>
</evidence>
<dbReference type="HOGENOM" id="CLU_028871_3_2_6"/>
<organism evidence="4 5">
    <name type="scientific">Teredinibacter turnerae (strain ATCC 39867 / T7901)</name>
    <dbReference type="NCBI Taxonomy" id="377629"/>
    <lineage>
        <taxon>Bacteria</taxon>
        <taxon>Pseudomonadati</taxon>
        <taxon>Pseudomonadota</taxon>
        <taxon>Gammaproteobacteria</taxon>
        <taxon>Cellvibrionales</taxon>
        <taxon>Cellvibrionaceae</taxon>
        <taxon>Teredinibacter</taxon>
    </lineage>
</organism>
<dbReference type="Gene3D" id="3.40.190.10">
    <property type="entry name" value="Periplasmic binding protein-like II"/>
    <property type="match status" value="2"/>
</dbReference>
<dbReference type="eggNOG" id="COG0715">
    <property type="taxonomic scope" value="Bacteria"/>
</dbReference>
<dbReference type="KEGG" id="ttu:TERTU_3480"/>
<dbReference type="SUPFAM" id="SSF53850">
    <property type="entry name" value="Periplasmic binding protein-like II"/>
    <property type="match status" value="1"/>
</dbReference>
<keyword evidence="5" id="KW-1185">Reference proteome</keyword>
<dbReference type="PANTHER" id="PTHR30024">
    <property type="entry name" value="ALIPHATIC SULFONATES-BINDING PROTEIN-RELATED"/>
    <property type="match status" value="1"/>
</dbReference>
<gene>
    <name evidence="4" type="ordered locus">TERTU_3480</name>
</gene>
<dbReference type="GO" id="GO:0042597">
    <property type="term" value="C:periplasmic space"/>
    <property type="evidence" value="ECO:0007669"/>
    <property type="project" value="UniProtKB-SubCell"/>
</dbReference>
<dbReference type="AlphaFoldDB" id="C5BRA6"/>
<sequence>MHNNIFARAILGTTIALLFACSDKSPAPATSEATPAPVASAPAEKFKVCWSIYVGWMPWDFGAQQGIVKKWADKYGIEIEVTQINDYIESINQYTAGEYDGCTMTNMDALTIPAAGGVDSTALIVGDFSNGNDGVVLKDKTELADIKGQNVNLVELSVSHYLLARALESVGMSEKDVTVVNTSDADMVAAYSTDSVSSVVTWNPLLSEITTMPGANKVFDSANIPGEIIDLMVVNTKTLSEHPALGKALAGAWYEIMSTMNGDSDAAVAARTFMGSASGTDLAGYDAQLASTKMFYKPAEAVEFVNSDKLKTTMQTVAEFSFDHGLLGEGASDASFIGIETPAGVYGDSSNIKLRFDPTYMDMAAKGSL</sequence>
<dbReference type="Pfam" id="PF13379">
    <property type="entry name" value="NMT1_2"/>
    <property type="match status" value="1"/>
</dbReference>
<evidence type="ECO:0000313" key="5">
    <source>
        <dbReference type="Proteomes" id="UP000009080"/>
    </source>
</evidence>